<feature type="transmembrane region" description="Helical" evidence="4">
    <location>
        <begin position="83"/>
        <end position="106"/>
    </location>
</feature>
<evidence type="ECO:0000256" key="3">
    <source>
        <dbReference type="ARBA" id="ARBA00023136"/>
    </source>
</evidence>
<dbReference type="EMBL" id="SDHZ01000004">
    <property type="protein sequence ID" value="RXK81485.1"/>
    <property type="molecule type" value="Genomic_DNA"/>
</dbReference>
<feature type="transmembrane region" description="Helical" evidence="4">
    <location>
        <begin position="48"/>
        <end position="71"/>
    </location>
</feature>
<feature type="transmembrane region" description="Helical" evidence="4">
    <location>
        <begin position="370"/>
        <end position="389"/>
    </location>
</feature>
<dbReference type="AlphaFoldDB" id="A0A4Q1D340"/>
<evidence type="ECO:0000256" key="4">
    <source>
        <dbReference type="SAM" id="Phobius"/>
    </source>
</evidence>
<keyword evidence="6" id="KW-1185">Reference proteome</keyword>
<evidence type="ECO:0000256" key="1">
    <source>
        <dbReference type="ARBA" id="ARBA00022692"/>
    </source>
</evidence>
<feature type="transmembrane region" description="Helical" evidence="4">
    <location>
        <begin position="112"/>
        <end position="138"/>
    </location>
</feature>
<dbReference type="PANTHER" id="PTHR23531:SF1">
    <property type="entry name" value="QUINOLENE RESISTANCE PROTEIN NORA"/>
    <property type="match status" value="1"/>
</dbReference>
<dbReference type="Gene3D" id="1.20.1250.20">
    <property type="entry name" value="MFS general substrate transporter like domains"/>
    <property type="match status" value="1"/>
</dbReference>
<feature type="transmembrane region" description="Helical" evidence="4">
    <location>
        <begin position="277"/>
        <end position="300"/>
    </location>
</feature>
<keyword evidence="2 4" id="KW-1133">Transmembrane helix</keyword>
<dbReference type="SUPFAM" id="SSF103473">
    <property type="entry name" value="MFS general substrate transporter"/>
    <property type="match status" value="1"/>
</dbReference>
<dbReference type="InterPro" id="IPR011701">
    <property type="entry name" value="MFS"/>
</dbReference>
<dbReference type="CDD" id="cd17489">
    <property type="entry name" value="MFS_YfcJ_like"/>
    <property type="match status" value="1"/>
</dbReference>
<dbReference type="PANTHER" id="PTHR23531">
    <property type="entry name" value="QUINOLENE RESISTANCE PROTEIN NORA"/>
    <property type="match status" value="1"/>
</dbReference>
<dbReference type="Pfam" id="PF07690">
    <property type="entry name" value="MFS_1"/>
    <property type="match status" value="1"/>
</dbReference>
<keyword evidence="3 4" id="KW-0472">Membrane</keyword>
<proteinExistence type="predicted"/>
<feature type="transmembrane region" description="Helical" evidence="4">
    <location>
        <begin position="306"/>
        <end position="329"/>
    </location>
</feature>
<organism evidence="5 6">
    <name type="scientific">Filimonas effusa</name>
    <dbReference type="NCBI Taxonomy" id="2508721"/>
    <lineage>
        <taxon>Bacteria</taxon>
        <taxon>Pseudomonadati</taxon>
        <taxon>Bacteroidota</taxon>
        <taxon>Chitinophagia</taxon>
        <taxon>Chitinophagales</taxon>
        <taxon>Chitinophagaceae</taxon>
        <taxon>Filimonas</taxon>
    </lineage>
</organism>
<feature type="transmembrane region" description="Helical" evidence="4">
    <location>
        <begin position="341"/>
        <end position="364"/>
    </location>
</feature>
<dbReference type="InterPro" id="IPR036259">
    <property type="entry name" value="MFS_trans_sf"/>
</dbReference>
<dbReference type="NCBIfam" id="NF003477">
    <property type="entry name" value="PRK05122.1"/>
    <property type="match status" value="1"/>
</dbReference>
<accession>A0A4Q1D340</accession>
<protein>
    <submittedName>
        <fullName evidence="5">MFS transporter</fullName>
    </submittedName>
</protein>
<gene>
    <name evidence="5" type="ORF">ESB13_20455</name>
</gene>
<evidence type="ECO:0000313" key="5">
    <source>
        <dbReference type="EMBL" id="RXK81485.1"/>
    </source>
</evidence>
<evidence type="ECO:0000313" key="6">
    <source>
        <dbReference type="Proteomes" id="UP000290545"/>
    </source>
</evidence>
<name>A0A4Q1D340_9BACT</name>
<feature type="transmembrane region" description="Helical" evidence="4">
    <location>
        <begin position="20"/>
        <end position="42"/>
    </location>
</feature>
<evidence type="ECO:0000256" key="2">
    <source>
        <dbReference type="ARBA" id="ARBA00022989"/>
    </source>
</evidence>
<sequence length="399" mass="41840">MNSRNGSAWVNGPGAVIAKYVLLSFYGYFTIGLTLAVLPVFIHQRLGFNTVVAGGVVSVQYVMTFFMRAYAGHIVDSRGPKPAVILSMFCFMAAGISLCLAFIWASSPALSLALLILSRLFTGCGEGMVGASPVNWAILHAGEGHTAMAISYNGIATYSAMAIAAPLGLLLANNVGYWSLGVLTIITGLIGWWSAITKTALRGARDAPKIAFLKVLRLVTPYGAGLALAGIGFGAISTFITLYFIYRSWANPAICITGFSLFFILGRIFFSRSISTYGGLTVAIVSMVVECIGLLVLCVAGSHHLAIAGASITGLGFSLIFPALGYEAIRNVSASNKGAALGAYGLFIDISLGITGPLVGFVASHFGLNYIYPFSAFVVLAGLLICYLIKRPAVGGYTG</sequence>
<keyword evidence="1 4" id="KW-0812">Transmembrane</keyword>
<feature type="transmembrane region" description="Helical" evidence="4">
    <location>
        <begin position="177"/>
        <end position="201"/>
    </location>
</feature>
<feature type="transmembrane region" description="Helical" evidence="4">
    <location>
        <begin position="222"/>
        <end position="245"/>
    </location>
</feature>
<dbReference type="Proteomes" id="UP000290545">
    <property type="component" value="Unassembled WGS sequence"/>
</dbReference>
<comment type="caution">
    <text evidence="5">The sequence shown here is derived from an EMBL/GenBank/DDBJ whole genome shotgun (WGS) entry which is preliminary data.</text>
</comment>
<feature type="transmembrane region" description="Helical" evidence="4">
    <location>
        <begin position="150"/>
        <end position="171"/>
    </location>
</feature>
<dbReference type="GO" id="GO:0022857">
    <property type="term" value="F:transmembrane transporter activity"/>
    <property type="evidence" value="ECO:0007669"/>
    <property type="project" value="InterPro"/>
</dbReference>
<dbReference type="OrthoDB" id="322544at2"/>
<dbReference type="InterPro" id="IPR052714">
    <property type="entry name" value="MFS_Exporter"/>
</dbReference>
<reference evidence="5 6" key="1">
    <citation type="submission" date="2019-01" db="EMBL/GenBank/DDBJ databases">
        <title>Filimonas sp. strain TTM-71.</title>
        <authorList>
            <person name="Chen W.-M."/>
        </authorList>
    </citation>
    <scope>NUCLEOTIDE SEQUENCE [LARGE SCALE GENOMIC DNA]</scope>
    <source>
        <strain evidence="5 6">TTM-71</strain>
    </source>
</reference>
<feature type="transmembrane region" description="Helical" evidence="4">
    <location>
        <begin position="251"/>
        <end position="270"/>
    </location>
</feature>